<name>A0ABV9T0S0_9BACT</name>
<dbReference type="Proteomes" id="UP001595818">
    <property type="component" value="Unassembled WGS sequence"/>
</dbReference>
<dbReference type="NCBIfam" id="NF007494">
    <property type="entry name" value="PRK10089.1-3"/>
    <property type="match status" value="1"/>
</dbReference>
<evidence type="ECO:0000313" key="6">
    <source>
        <dbReference type="Proteomes" id="UP001595818"/>
    </source>
</evidence>
<reference evidence="6" key="1">
    <citation type="journal article" date="2019" name="Int. J. Syst. Evol. Microbiol.">
        <title>The Global Catalogue of Microorganisms (GCM) 10K type strain sequencing project: providing services to taxonomists for standard genome sequencing and annotation.</title>
        <authorList>
            <consortium name="The Broad Institute Genomics Platform"/>
            <consortium name="The Broad Institute Genome Sequencing Center for Infectious Disease"/>
            <person name="Wu L."/>
            <person name="Ma J."/>
        </authorList>
    </citation>
    <scope>NUCLEOTIDE SEQUENCE [LARGE SCALE GENOMIC DNA]</scope>
    <source>
        <strain evidence="6">CGMCC 4.7466</strain>
    </source>
</reference>
<dbReference type="NCBIfam" id="TIGR02222">
    <property type="entry name" value="chap_CsaA"/>
    <property type="match status" value="1"/>
</dbReference>
<dbReference type="PANTHER" id="PTHR11586">
    <property type="entry name" value="TRNA-AMINOACYLATION COFACTOR ARC1 FAMILY MEMBER"/>
    <property type="match status" value="1"/>
</dbReference>
<dbReference type="RefSeq" id="WP_377063764.1">
    <property type="nucleotide sequence ID" value="NZ_JBHSJJ010000004.1"/>
</dbReference>
<evidence type="ECO:0000313" key="5">
    <source>
        <dbReference type="EMBL" id="MFC4871880.1"/>
    </source>
</evidence>
<dbReference type="CDD" id="cd02798">
    <property type="entry name" value="tRNA_bind_CsaA"/>
    <property type="match status" value="1"/>
</dbReference>
<evidence type="ECO:0000256" key="2">
    <source>
        <dbReference type="ARBA" id="ARBA00022884"/>
    </source>
</evidence>
<keyword evidence="6" id="KW-1185">Reference proteome</keyword>
<dbReference type="PROSITE" id="PS50886">
    <property type="entry name" value="TRBD"/>
    <property type="match status" value="1"/>
</dbReference>
<feature type="domain" description="TRNA-binding" evidence="4">
    <location>
        <begin position="9"/>
        <end position="110"/>
    </location>
</feature>
<gene>
    <name evidence="5" type="ORF">ACFPFU_09295</name>
</gene>
<dbReference type="InterPro" id="IPR012340">
    <property type="entry name" value="NA-bd_OB-fold"/>
</dbReference>
<protein>
    <submittedName>
        <fullName evidence="5">tRNA-binding protein</fullName>
    </submittedName>
</protein>
<evidence type="ECO:0000256" key="3">
    <source>
        <dbReference type="PROSITE-ProRule" id="PRU00209"/>
    </source>
</evidence>
<dbReference type="EMBL" id="JBHSJJ010000004">
    <property type="protein sequence ID" value="MFC4871880.1"/>
    <property type="molecule type" value="Genomic_DNA"/>
</dbReference>
<dbReference type="SUPFAM" id="SSF50249">
    <property type="entry name" value="Nucleic acid-binding proteins"/>
    <property type="match status" value="1"/>
</dbReference>
<proteinExistence type="predicted"/>
<evidence type="ECO:0000259" key="4">
    <source>
        <dbReference type="PROSITE" id="PS50886"/>
    </source>
</evidence>
<accession>A0ABV9T0S0</accession>
<organism evidence="5 6">
    <name type="scientific">Negadavirga shengliensis</name>
    <dbReference type="NCBI Taxonomy" id="1389218"/>
    <lineage>
        <taxon>Bacteria</taxon>
        <taxon>Pseudomonadati</taxon>
        <taxon>Bacteroidota</taxon>
        <taxon>Cytophagia</taxon>
        <taxon>Cytophagales</taxon>
        <taxon>Cyclobacteriaceae</taxon>
        <taxon>Negadavirga</taxon>
    </lineage>
</organism>
<keyword evidence="1 3" id="KW-0820">tRNA-binding</keyword>
<dbReference type="NCBIfam" id="NF007495">
    <property type="entry name" value="PRK10089.1-4"/>
    <property type="match status" value="1"/>
</dbReference>
<dbReference type="PANTHER" id="PTHR11586:SF37">
    <property type="entry name" value="TRNA-BINDING DOMAIN-CONTAINING PROTEIN"/>
    <property type="match status" value="1"/>
</dbReference>
<keyword evidence="2 3" id="KW-0694">RNA-binding</keyword>
<dbReference type="InterPro" id="IPR008231">
    <property type="entry name" value="CsaA"/>
</dbReference>
<dbReference type="InterPro" id="IPR002547">
    <property type="entry name" value="tRNA-bd_dom"/>
</dbReference>
<evidence type="ECO:0000256" key="1">
    <source>
        <dbReference type="ARBA" id="ARBA00022555"/>
    </source>
</evidence>
<dbReference type="InterPro" id="IPR051270">
    <property type="entry name" value="Tyrosine-tRNA_ligase_regulator"/>
</dbReference>
<dbReference type="Pfam" id="PF01588">
    <property type="entry name" value="tRNA_bind"/>
    <property type="match status" value="1"/>
</dbReference>
<dbReference type="Gene3D" id="2.40.50.140">
    <property type="entry name" value="Nucleic acid-binding proteins"/>
    <property type="match status" value="1"/>
</dbReference>
<sequence>MENTLSWEDFMKVDIRTGTIIMAEVFQEAKMPSYKLWVDFGDLGIKKSSAQITDLYRPEDLVGKQVVAVINFPPKQIANMRSECLILGAVGNEITLLTTERRTANGLRIG</sequence>
<comment type="caution">
    <text evidence="5">The sequence shown here is derived from an EMBL/GenBank/DDBJ whole genome shotgun (WGS) entry which is preliminary data.</text>
</comment>